<keyword evidence="3" id="KW-1185">Reference proteome</keyword>
<dbReference type="AlphaFoldDB" id="X6MY18"/>
<feature type="non-terminal residue" evidence="2">
    <location>
        <position position="1"/>
    </location>
</feature>
<reference evidence="2 3" key="1">
    <citation type="journal article" date="2013" name="Curr. Biol.">
        <title>The Genome of the Foraminiferan Reticulomyxa filosa.</title>
        <authorList>
            <person name="Glockner G."/>
            <person name="Hulsmann N."/>
            <person name="Schleicher M."/>
            <person name="Noegel A.A."/>
            <person name="Eichinger L."/>
            <person name="Gallinger C."/>
            <person name="Pawlowski J."/>
            <person name="Sierra R."/>
            <person name="Euteneuer U."/>
            <person name="Pillet L."/>
            <person name="Moustafa A."/>
            <person name="Platzer M."/>
            <person name="Groth M."/>
            <person name="Szafranski K."/>
            <person name="Schliwa M."/>
        </authorList>
    </citation>
    <scope>NUCLEOTIDE SEQUENCE [LARGE SCALE GENOMIC DNA]</scope>
</reference>
<proteinExistence type="predicted"/>
<gene>
    <name evidence="2" type="ORF">RFI_18739</name>
</gene>
<evidence type="ECO:0000313" key="3">
    <source>
        <dbReference type="Proteomes" id="UP000023152"/>
    </source>
</evidence>
<name>X6MY18_RETFI</name>
<organism evidence="2 3">
    <name type="scientific">Reticulomyxa filosa</name>
    <dbReference type="NCBI Taxonomy" id="46433"/>
    <lineage>
        <taxon>Eukaryota</taxon>
        <taxon>Sar</taxon>
        <taxon>Rhizaria</taxon>
        <taxon>Retaria</taxon>
        <taxon>Foraminifera</taxon>
        <taxon>Monothalamids</taxon>
        <taxon>Reticulomyxidae</taxon>
        <taxon>Reticulomyxa</taxon>
    </lineage>
</organism>
<comment type="caution">
    <text evidence="2">The sequence shown here is derived from an EMBL/GenBank/DDBJ whole genome shotgun (WGS) entry which is preliminary data.</text>
</comment>
<dbReference type="EMBL" id="ASPP01014788">
    <property type="protein sequence ID" value="ETO18526.1"/>
    <property type="molecule type" value="Genomic_DNA"/>
</dbReference>
<evidence type="ECO:0000256" key="1">
    <source>
        <dbReference type="SAM" id="MobiDB-lite"/>
    </source>
</evidence>
<protein>
    <submittedName>
        <fullName evidence="2">ARF-like GTPase ARLP2, atypical</fullName>
    </submittedName>
</protein>
<sequence>KKKKMHVYLFINTYTYHLHAAHCKRPNNGIAVSAIKGDGLYEALEWTQEAYFDPKRAAKIKERDALEQQKKAEAKAAAEEAKEEKEKEKEKEPKKSKLEEWVERKDEDDDVFLEKFENVTLDGPFDHYVHLRLAYLYFTKFGRRQGLQKIFSNLQNFLTKSKNTRNTFSITITYFWAHMVWYALEATKIGKDNFKTFLVMNPRLSDFGLYKEYYSDDLFLKNAKSREEFMFPDKKDKQLPSTVDTNLQELKEAKKGIDVIAQLKQLAKEDTDDKTFIKLFETKQLQGWNHLYLLRAIWYYLETIGRKEGKNKIFSEIKRHDGDAYHETLTYFWLQMVDFFRMVAVELNTNKTTISTFTQWIELLRENSFRISPKKSWFSKSTSYDLED</sequence>
<dbReference type="Proteomes" id="UP000023152">
    <property type="component" value="Unassembled WGS sequence"/>
</dbReference>
<evidence type="ECO:0000313" key="2">
    <source>
        <dbReference type="EMBL" id="ETO18526.1"/>
    </source>
</evidence>
<feature type="region of interest" description="Disordered" evidence="1">
    <location>
        <begin position="69"/>
        <end position="99"/>
    </location>
</feature>
<accession>X6MY18</accession>
<dbReference type="OrthoDB" id="427186at2759"/>
<feature type="non-terminal residue" evidence="2">
    <location>
        <position position="388"/>
    </location>
</feature>